<proteinExistence type="inferred from homology"/>
<evidence type="ECO:0000259" key="5">
    <source>
        <dbReference type="Pfam" id="PF02782"/>
    </source>
</evidence>
<dbReference type="SUPFAM" id="SSF53067">
    <property type="entry name" value="Actin-like ATPase domain"/>
    <property type="match status" value="2"/>
</dbReference>
<dbReference type="Pfam" id="PF02782">
    <property type="entry name" value="FGGY_C"/>
    <property type="match status" value="1"/>
</dbReference>
<dbReference type="Proteomes" id="UP001236652">
    <property type="component" value="Chromosome"/>
</dbReference>
<feature type="domain" description="Carbohydrate kinase FGGY N-terminal" evidence="4">
    <location>
        <begin position="116"/>
        <end position="216"/>
    </location>
</feature>
<name>A0ABY8UVK4_9BACI</name>
<dbReference type="Pfam" id="PF00370">
    <property type="entry name" value="FGGY_N"/>
    <property type="match status" value="2"/>
</dbReference>
<dbReference type="Gene3D" id="3.30.420.40">
    <property type="match status" value="3"/>
</dbReference>
<keyword evidence="3 6" id="KW-0418">Kinase</keyword>
<accession>A0ABY8UVK4</accession>
<dbReference type="GO" id="GO:0016301">
    <property type="term" value="F:kinase activity"/>
    <property type="evidence" value="ECO:0007669"/>
    <property type="project" value="UniProtKB-KW"/>
</dbReference>
<dbReference type="InterPro" id="IPR018485">
    <property type="entry name" value="FGGY_C"/>
</dbReference>
<dbReference type="PIRSF" id="PIRSF000538">
    <property type="entry name" value="GlpK"/>
    <property type="match status" value="1"/>
</dbReference>
<dbReference type="PANTHER" id="PTHR43095">
    <property type="entry name" value="SUGAR KINASE"/>
    <property type="match status" value="1"/>
</dbReference>
<dbReference type="CDD" id="cd07779">
    <property type="entry name" value="ASKHA_NBD_FGGY_YgcE-like"/>
    <property type="match status" value="1"/>
</dbReference>
<reference evidence="6 7" key="1">
    <citation type="submission" date="2023-05" db="EMBL/GenBank/DDBJ databases">
        <title>Comparative genomics reveals the evidence of polycyclic aromatic hydrocarbons degradation in moderately halophilic genus Pontibacillus.</title>
        <authorList>
            <person name="Yang H."/>
            <person name="Qian Z."/>
        </authorList>
    </citation>
    <scope>NUCLEOTIDE SEQUENCE [LARGE SCALE GENOMIC DNA]</scope>
    <source>
        <strain evidence="7">HN14</strain>
    </source>
</reference>
<keyword evidence="2" id="KW-0808">Transferase</keyword>
<evidence type="ECO:0000256" key="2">
    <source>
        <dbReference type="ARBA" id="ARBA00022679"/>
    </source>
</evidence>
<protein>
    <submittedName>
        <fullName evidence="6">FGGY family carbohydrate kinase</fullName>
    </submittedName>
</protein>
<gene>
    <name evidence="6" type="ORF">QNI29_18540</name>
</gene>
<feature type="domain" description="Carbohydrate kinase FGGY N-terminal" evidence="4">
    <location>
        <begin position="5"/>
        <end position="110"/>
    </location>
</feature>
<sequence length="477" mass="53483">MSAQYIMGIDSGSQSTKVVIFDTKGNEKAYGSCALKETLSPEPDVVVHPDDDLWDSLYEAVQDCLANFDGDRKAIVGIGLCTIRCCRVLLDEHGNLAHPVISWMDGRMSKPYEHKDDEVQYVTTTSGYLGLRLTGEYNDTAANCEVFWPVDRHTLDWSEDDEDIKADGLSREMLFNLVKPGDALGTIRGELAKDFGLSEGVPVVATANDKAVEALGSGIDQNRSIMISLGTFISSMLVRDEYVENAENFFPTFASIPFKYAYESNGIRRGLWTVSWFKRLIGEELTTEAKKRGLSEEAFLNEKAEEIPPGSEGLFTILDWLASPDRPYRKGMMIGFDQRHTRYHIYRSILEAIAFNMKNNIDDMVREIGIELEELVVIGGGSKSDVMMQILADVFGLPTRRRVGSSSACLGAAICTVRYLGLYEDFHSATEDLVRTETTFTPDEENHAFYKKVNEEVVKEIRPHTDEVNKLIYSIFN</sequence>
<evidence type="ECO:0000259" key="4">
    <source>
        <dbReference type="Pfam" id="PF00370"/>
    </source>
</evidence>
<dbReference type="InterPro" id="IPR043129">
    <property type="entry name" value="ATPase_NBD"/>
</dbReference>
<evidence type="ECO:0000256" key="1">
    <source>
        <dbReference type="ARBA" id="ARBA00009156"/>
    </source>
</evidence>
<feature type="domain" description="Carbohydrate kinase FGGY C-terminal" evidence="5">
    <location>
        <begin position="226"/>
        <end position="416"/>
    </location>
</feature>
<comment type="similarity">
    <text evidence="1">Belongs to the FGGY kinase family.</text>
</comment>
<dbReference type="InterPro" id="IPR000577">
    <property type="entry name" value="Carb_kinase_FGGY"/>
</dbReference>
<evidence type="ECO:0000313" key="6">
    <source>
        <dbReference type="EMBL" id="WIF97701.1"/>
    </source>
</evidence>
<evidence type="ECO:0000256" key="3">
    <source>
        <dbReference type="ARBA" id="ARBA00022777"/>
    </source>
</evidence>
<keyword evidence="7" id="KW-1185">Reference proteome</keyword>
<dbReference type="PANTHER" id="PTHR43095:SF5">
    <property type="entry name" value="XYLULOSE KINASE"/>
    <property type="match status" value="1"/>
</dbReference>
<dbReference type="EMBL" id="CP126446">
    <property type="protein sequence ID" value="WIF97701.1"/>
    <property type="molecule type" value="Genomic_DNA"/>
</dbReference>
<dbReference type="RefSeq" id="WP_231417915.1">
    <property type="nucleotide sequence ID" value="NZ_CP126446.1"/>
</dbReference>
<organism evidence="6 7">
    <name type="scientific">Pontibacillus chungwhensis</name>
    <dbReference type="NCBI Taxonomy" id="265426"/>
    <lineage>
        <taxon>Bacteria</taxon>
        <taxon>Bacillati</taxon>
        <taxon>Bacillota</taxon>
        <taxon>Bacilli</taxon>
        <taxon>Bacillales</taxon>
        <taxon>Bacillaceae</taxon>
        <taxon>Pontibacillus</taxon>
    </lineage>
</organism>
<evidence type="ECO:0000313" key="7">
    <source>
        <dbReference type="Proteomes" id="UP001236652"/>
    </source>
</evidence>
<dbReference type="InterPro" id="IPR050406">
    <property type="entry name" value="FGGY_Carb_Kinase"/>
</dbReference>
<dbReference type="InterPro" id="IPR018484">
    <property type="entry name" value="FGGY_N"/>
</dbReference>